<protein>
    <recommendedName>
        <fullName evidence="4">LamG-like jellyroll fold domain-containing protein</fullName>
    </recommendedName>
</protein>
<proteinExistence type="predicted"/>
<feature type="chain" id="PRO_5014734036" description="LamG-like jellyroll fold domain-containing protein" evidence="1">
    <location>
        <begin position="21"/>
        <end position="375"/>
    </location>
</feature>
<sequence length="375" mass="41484">MTKKYTILAMALFVAFSFLALNYIQQDLSGTTAVAGVGSVPISTYDNLQGFWRFDNDFIDASPSFNPNKTTPTNASCVSASCPLFDAPGKQGSGSVKLDGEDDWVNLNNNFGKIETLSVSLWFKTNDTTQDQALFATSDSKDPSTGSPTSYVPNIVVKNNGTLRAEWWTGSAAEAITTTNTYNDNAWHHVVFIGNDNGTPTEILYVDGVLVGSRGPDNINHFYWTNTQVGTGYDGSGRTGRVGATNNWLHANATIDEVAVWNKALTAQEVQDLYAMGTENIPQSDFVFYDELIFKTRPAIIHEKLVPISVIYGHEYWPGGADRSLPPDPQVVRDLGTKYKNIGYFTSHDIEAFYQNPNQMQWYEDISREFQSTYG</sequence>
<organism evidence="2 3">
    <name type="scientific">Candidatus Magasanikbacteria bacterium CG10_big_fil_rev_8_21_14_0_10_43_6</name>
    <dbReference type="NCBI Taxonomy" id="1974650"/>
    <lineage>
        <taxon>Bacteria</taxon>
        <taxon>Candidatus Magasanikiibacteriota</taxon>
    </lineage>
</organism>
<keyword evidence="1" id="KW-0732">Signal</keyword>
<dbReference type="Proteomes" id="UP000229362">
    <property type="component" value="Unassembled WGS sequence"/>
</dbReference>
<dbReference type="Gene3D" id="2.60.120.200">
    <property type="match status" value="1"/>
</dbReference>
<dbReference type="Pfam" id="PF13385">
    <property type="entry name" value="Laminin_G_3"/>
    <property type="match status" value="1"/>
</dbReference>
<name>A0A2M6W1E8_9BACT</name>
<reference evidence="3" key="1">
    <citation type="submission" date="2017-09" db="EMBL/GenBank/DDBJ databases">
        <title>Depth-based differentiation of microbial function through sediment-hosted aquifers and enrichment of novel symbionts in the deep terrestrial subsurface.</title>
        <authorList>
            <person name="Probst A.J."/>
            <person name="Ladd B."/>
            <person name="Jarett J.K."/>
            <person name="Geller-Mcgrath D.E."/>
            <person name="Sieber C.M.K."/>
            <person name="Emerson J.B."/>
            <person name="Anantharaman K."/>
            <person name="Thomas B.C."/>
            <person name="Malmstrom R."/>
            <person name="Stieglmeier M."/>
            <person name="Klingl A."/>
            <person name="Woyke T."/>
            <person name="Ryan C.M."/>
            <person name="Banfield J.F."/>
        </authorList>
    </citation>
    <scope>NUCLEOTIDE SEQUENCE [LARGE SCALE GENOMIC DNA]</scope>
</reference>
<dbReference type="InterPro" id="IPR013320">
    <property type="entry name" value="ConA-like_dom_sf"/>
</dbReference>
<accession>A0A2M6W1E8</accession>
<gene>
    <name evidence="2" type="ORF">COU33_02165</name>
</gene>
<evidence type="ECO:0000313" key="3">
    <source>
        <dbReference type="Proteomes" id="UP000229362"/>
    </source>
</evidence>
<feature type="signal peptide" evidence="1">
    <location>
        <begin position="1"/>
        <end position="20"/>
    </location>
</feature>
<dbReference type="SUPFAM" id="SSF49899">
    <property type="entry name" value="Concanavalin A-like lectins/glucanases"/>
    <property type="match status" value="1"/>
</dbReference>
<dbReference type="AlphaFoldDB" id="A0A2M6W1E8"/>
<comment type="caution">
    <text evidence="2">The sequence shown here is derived from an EMBL/GenBank/DDBJ whole genome shotgun (WGS) entry which is preliminary data.</text>
</comment>
<evidence type="ECO:0000313" key="2">
    <source>
        <dbReference type="EMBL" id="PIT86612.1"/>
    </source>
</evidence>
<evidence type="ECO:0008006" key="4">
    <source>
        <dbReference type="Google" id="ProtNLM"/>
    </source>
</evidence>
<evidence type="ECO:0000256" key="1">
    <source>
        <dbReference type="SAM" id="SignalP"/>
    </source>
</evidence>
<feature type="non-terminal residue" evidence="2">
    <location>
        <position position="375"/>
    </location>
</feature>
<dbReference type="EMBL" id="PFBZ01000094">
    <property type="protein sequence ID" value="PIT86612.1"/>
    <property type="molecule type" value="Genomic_DNA"/>
</dbReference>